<dbReference type="Pfam" id="PF02174">
    <property type="entry name" value="IRS"/>
    <property type="match status" value="1"/>
</dbReference>
<feature type="binding site" evidence="21">
    <location>
        <begin position="132"/>
        <end position="139"/>
    </location>
    <ligand>
        <name>ATP</name>
        <dbReference type="ChEBI" id="CHEBI:30616"/>
    </ligand>
</feature>
<reference evidence="28" key="1">
    <citation type="submission" date="2025-08" db="UniProtKB">
        <authorList>
            <consortium name="RefSeq"/>
        </authorList>
    </citation>
    <scope>IDENTIFICATION</scope>
    <source>
        <tissue evidence="28">Kidney</tissue>
    </source>
</reference>
<dbReference type="FunFam" id="2.30.29.30:FF:000079">
    <property type="entry name" value="unconventional myosin-VIIa"/>
    <property type="match status" value="1"/>
</dbReference>
<feature type="domain" description="MyTH4" evidence="25">
    <location>
        <begin position="991"/>
        <end position="1227"/>
    </location>
</feature>
<evidence type="ECO:0000256" key="7">
    <source>
        <dbReference type="ARBA" id="ARBA00022737"/>
    </source>
</evidence>
<dbReference type="InterPro" id="IPR011993">
    <property type="entry name" value="PH-like_dom_sf"/>
</dbReference>
<keyword evidence="22" id="KW-0175">Coiled coil</keyword>
<keyword evidence="27" id="KW-1185">Reference proteome</keyword>
<dbReference type="FunCoup" id="A0A1S3EYT7">
    <property type="interactions" value="300"/>
</dbReference>
<dbReference type="PROSITE" id="PS50002">
    <property type="entry name" value="SH3"/>
    <property type="match status" value="1"/>
</dbReference>
<dbReference type="GO" id="GO:0007605">
    <property type="term" value="P:sensory perception of sound"/>
    <property type="evidence" value="ECO:0007669"/>
    <property type="project" value="UniProtKB-KW"/>
</dbReference>
<dbReference type="Gene3D" id="3.10.20.90">
    <property type="entry name" value="Phosphatidylinositol 3-kinase Catalytic Subunit, Chain A, domain 1"/>
    <property type="match status" value="2"/>
</dbReference>
<dbReference type="InterPro" id="IPR036961">
    <property type="entry name" value="Kinesin_motor_dom_sf"/>
</dbReference>
<dbReference type="FunFam" id="1.20.80.10:FF:000012">
    <property type="entry name" value="Myosin VIIA"/>
    <property type="match status" value="1"/>
</dbReference>
<dbReference type="InterPro" id="IPR041794">
    <property type="entry name" value="MyoVII_FERM_C2"/>
</dbReference>
<dbReference type="CTD" id="4647"/>
<evidence type="ECO:0000256" key="9">
    <source>
        <dbReference type="ARBA" id="ARBA00022741"/>
    </source>
</evidence>
<dbReference type="Gene3D" id="6.20.240.20">
    <property type="match status" value="1"/>
</dbReference>
<dbReference type="SUPFAM" id="SSF50729">
    <property type="entry name" value="PH domain-like"/>
    <property type="match status" value="1"/>
</dbReference>
<dbReference type="PROSITE" id="PS50096">
    <property type="entry name" value="IQ"/>
    <property type="match status" value="3"/>
</dbReference>
<dbReference type="STRING" id="10020.ENSDORP00000014080"/>
<dbReference type="CDD" id="cd13198">
    <property type="entry name" value="FERM_C1_MyoVII"/>
    <property type="match status" value="1"/>
</dbReference>
<dbReference type="InterPro" id="IPR051567">
    <property type="entry name" value="Unconventional_Myosin_ATPase"/>
</dbReference>
<dbReference type="GO" id="GO:0005524">
    <property type="term" value="F:ATP binding"/>
    <property type="evidence" value="ECO:0007669"/>
    <property type="project" value="UniProtKB-UniRule"/>
</dbReference>
<dbReference type="FunFam" id="2.30.29.30:FF:000075">
    <property type="entry name" value="unconventional myosin-VIIa"/>
    <property type="match status" value="1"/>
</dbReference>
<dbReference type="PROSITE" id="PS51016">
    <property type="entry name" value="MYTH4"/>
    <property type="match status" value="2"/>
</dbReference>
<dbReference type="Gene3D" id="1.10.10.820">
    <property type="match status" value="1"/>
</dbReference>
<evidence type="ECO:0000313" key="28">
    <source>
        <dbReference type="RefSeq" id="XP_012869586.1"/>
    </source>
</evidence>
<dbReference type="CDD" id="cd17092">
    <property type="entry name" value="FERM1_F1_Myosin-VII"/>
    <property type="match status" value="1"/>
</dbReference>
<evidence type="ECO:0000256" key="4">
    <source>
        <dbReference type="ARBA" id="ARBA00022443"/>
    </source>
</evidence>
<dbReference type="Pfam" id="PF00784">
    <property type="entry name" value="MyTH4"/>
    <property type="match status" value="2"/>
</dbReference>
<dbReference type="CDD" id="cd01381">
    <property type="entry name" value="MYSc_Myo7"/>
    <property type="match status" value="1"/>
</dbReference>
<keyword evidence="4 20" id="KW-0728">SH3 domain</keyword>
<dbReference type="GO" id="GO:0016459">
    <property type="term" value="C:myosin complex"/>
    <property type="evidence" value="ECO:0007669"/>
    <property type="project" value="UniProtKB-KW"/>
</dbReference>
<dbReference type="Pfam" id="PF00063">
    <property type="entry name" value="Myosin_head"/>
    <property type="match status" value="1"/>
</dbReference>
<dbReference type="CDD" id="cd14473">
    <property type="entry name" value="FERM_B-lobe"/>
    <property type="match status" value="2"/>
</dbReference>
<dbReference type="PROSITE" id="PS50057">
    <property type="entry name" value="FERM_3"/>
    <property type="match status" value="2"/>
</dbReference>
<gene>
    <name evidence="28" type="primary">Myo7a</name>
</gene>
<dbReference type="FunFam" id="2.30.30.40:FF:000113">
    <property type="entry name" value="unconventional myosin-VIIa"/>
    <property type="match status" value="1"/>
</dbReference>
<dbReference type="Gene3D" id="1.25.40.530">
    <property type="entry name" value="MyTH4 domain"/>
    <property type="match status" value="3"/>
</dbReference>
<dbReference type="InterPro" id="IPR000857">
    <property type="entry name" value="MyTH4_dom"/>
</dbReference>
<dbReference type="InterPro" id="IPR057130">
    <property type="entry name" value="Myosin_VII_N"/>
</dbReference>
<keyword evidence="10 21" id="KW-0067">ATP-binding</keyword>
<dbReference type="InterPro" id="IPR041793">
    <property type="entry name" value="MyoVII_FERM_C1"/>
</dbReference>
<dbReference type="InterPro" id="IPR036106">
    <property type="entry name" value="MYSc_Myo7"/>
</dbReference>
<evidence type="ECO:0000256" key="12">
    <source>
        <dbReference type="ARBA" id="ARBA00023018"/>
    </source>
</evidence>
<keyword evidence="9 21" id="KW-0547">Nucleotide-binding</keyword>
<dbReference type="Gene3D" id="1.20.58.530">
    <property type="match status" value="1"/>
</dbReference>
<feature type="domain" description="FERM" evidence="24">
    <location>
        <begin position="1232"/>
        <end position="1541"/>
    </location>
</feature>
<dbReference type="GO" id="GO:0045202">
    <property type="term" value="C:synapse"/>
    <property type="evidence" value="ECO:0007669"/>
    <property type="project" value="UniProtKB-SubCell"/>
</dbReference>
<feature type="domain" description="FERM" evidence="24">
    <location>
        <begin position="1838"/>
        <end position="2141"/>
    </location>
</feature>
<dbReference type="Gene3D" id="1.20.120.720">
    <property type="entry name" value="Myosin VI head, motor domain, U50 subdomain"/>
    <property type="match status" value="1"/>
</dbReference>
<dbReference type="InterPro" id="IPR002404">
    <property type="entry name" value="IRS_PTB"/>
</dbReference>
<evidence type="ECO:0000256" key="14">
    <source>
        <dbReference type="ARBA" id="ARBA00023175"/>
    </source>
</evidence>
<dbReference type="InterPro" id="IPR038185">
    <property type="entry name" value="MyTH4_dom_sf"/>
</dbReference>
<name>A0A1S3EYT7_DIPOR</name>
<dbReference type="GO" id="GO:0045177">
    <property type="term" value="C:apical part of cell"/>
    <property type="evidence" value="ECO:0007669"/>
    <property type="project" value="UniProtKB-ARBA"/>
</dbReference>
<evidence type="ECO:0000256" key="17">
    <source>
        <dbReference type="ARBA" id="ARBA00034103"/>
    </source>
</evidence>
<dbReference type="PRINTS" id="PR00193">
    <property type="entry name" value="MYOSINHEAVY"/>
</dbReference>
<dbReference type="CDD" id="cd17093">
    <property type="entry name" value="FERM2_F1_Myosin-VII"/>
    <property type="match status" value="1"/>
</dbReference>
<evidence type="ECO:0000256" key="21">
    <source>
        <dbReference type="PROSITE-ProRule" id="PRU00782"/>
    </source>
</evidence>
<dbReference type="SMART" id="SM00015">
    <property type="entry name" value="IQ"/>
    <property type="match status" value="4"/>
</dbReference>
<protein>
    <recommendedName>
        <fullName evidence="19">Unconventional myosin-VIIa</fullName>
    </recommendedName>
</protein>
<dbReference type="SMART" id="SM00139">
    <property type="entry name" value="MyTH4"/>
    <property type="match status" value="2"/>
</dbReference>
<evidence type="ECO:0000256" key="5">
    <source>
        <dbReference type="ARBA" id="ARBA00022490"/>
    </source>
</evidence>
<sequence>MVKLCDSGQIQVVDDEDNEHWISPQNAMHIKPMHPTSVHGVEDMIRLGDLNEAGILRNLLIRYRDHLIYTYTGSILVAVNPYQLLSIYSSEHIRQYTNKKIGEMPPHIFAIADNCYFNMKRNNRDQCCIISGESGAGKTESTKLILQFLAAISGQHSWIEQQVLEATPILEAFGNAKTIRNDNSSRFGKYIDIHFNKRGAIEGAKIQQYLLEKSRVCRQAPDERNYHVFYCMLEGMSEEQKKKLGLGQAADYNYLAMGNCITCEGRVDSQEYASIRSAMKVLMFTDTENWEISKLLAAILHMGNLQYEARTFENLDACEVLFSPSLATAASLLEVNPPDLMSCLTSRTLITRGETVSTPLSREQALDVRDAFVKGIYGRLFVWIVDKINAAIYKPPSQEVKNSRRSIGLLDIFGFENFAVNSFEQLCINFANEHLQQFFVRHVFKLEQEEYDLESIDWLHIEFTDNQDALDMIANRPMNIISLIDEESKFPKGTDTTMLNKLNSQHKLNPNYVPPKNSHETQFGINHFAGIVYYETQGFLEKNRDTLHGDIIQLVHSSRNKFIKQIFQADVAMGAETRKRSPTLSSQFKRSLELLMRTLGACQPFFVRCIKPNEFKKPMLFDRHLCVRQLRYSGMMETIRIRRAGYPIRYSFVEFVERYRVLLPGVKPAYKQDDLRGTCQRMAEAVLGTHDDWQIGKTKIFLKDHHDMLLEVERDKAITDRVILLQKVIRGFKDRSNFLKLKNAATLIQRYWRGHNCRRNCELMRMGFLRLQALQRSRKLHLQYRLARRRIIEFQARCRAYLVRKAFRHRLWAVITVQAYARGMIARRLHRRLRAEYRRRLEAEKMRLAEEEKLRKEMSAKKAKEEAERKHQERLAQLAREDAERELKEKEEARRKKELLEQMERARHEPINHSDMVDKMFGFLGTSGGLPGQEGQAPSGFEDLERGRREMVEEDVDAALPLPDEDEEDLSEYKFAKFAATYFQGTTTHSYTRRPLKQPLLFHDDEGDQLAALAVWITILRFMGDLPEPKYHTAMSDGSEKIPVMTKIYETLGKKTYKRELQALQGEGETQLPEGQKKSSIRHKLVHLTLKKKSKLTEEVTKRLHDGESTVQGNSMLEDRPTSNLEKLHFIIGNGILRPALRDEIYCQISKQLTHNPSKSSYARGWILVSLCVGCFAPSEKFVKYLRNFIHGGPPGYAPYCEERLRRTFVNGTRTQPPSWLELQATKSKKPIMLPVTFMDGTTKTLLTDSATTAKELCNALADKISLKDRFGFSLYIALFDKVSSLGSGSDHVMDAISQCEQYAKEQGAQERNAPWRLFFRKEVFTPWHNPSDDNVATNLIYQQVVRGVKFGEYRCEKEDDLAELASQQYFVDYGSEMILERLLNLVPTYIPDREITPLKTLEKWAQLAIAAHKKGIYAQRRTDAQKVKEDVVNYARFKWPLLFSRFYEAYKFSGPSLPKNDVIVAVNWTGVYFVDEQEQVLLELSFPEIMAVSSSRGAKLMASSFTLATIKGDEYTFTSSNAEDIRDLVVTFLEGLRKRSKYVVALQDNPNPAGEESGFLSFAKGDLIILDHDTGEQVMTSGWANGINERTKQRGDFPTDCVYVMPTVTMPPREIVALVTMTPDQRQDVIRLLQLRTAEPEVRAKPYTLEEFSYDYFRPPPKHTLSRVMVSKARGKDRLWSHTREPLKQALLKKILGSEELSQEACMAFIAVLKYMGDYPSKRTRSVNELTDQIFEGALKAEPLKDEAYVQILKQLTDNHIRYSEERGWELLWLCTGLFPPSNILLPHVQRFLQSRKHSPLAIDCLQRLQKVLRNGSRKYPPHLVEVEAIQHKTTQIFHKVYFPDDTDEAFEVESSTKAKDFCQNIATRLLLKSSDGFSLFVKIADKVISVPENDFFFDFVRHLTDWIKKARPIKDGIVPSLTYQVFFMKKLWTTTVPGKDPMADSIFHYYQELPKYLRGYHKCTREEVLQLGALIYRVKFEEDKSYFPSIPKLLRELVPQDLIRQISPDDWKRSIVAYFNKHAGKSKEEAKLAFLKLIFKWPTFGSAFFEVKQTTEPNFPEILLIAINKYGVSLIDPRTKDILTTHPFTKISNWSSGNTYFHITIGNLVRGSKLLCETSLGYKMDDLLTSYISQMLTAMSKQRSARSGK</sequence>
<dbReference type="InterPro" id="IPR001452">
    <property type="entry name" value="SH3_domain"/>
</dbReference>
<dbReference type="GO" id="GO:0003779">
    <property type="term" value="F:actin binding"/>
    <property type="evidence" value="ECO:0007669"/>
    <property type="project" value="UniProtKB-KW"/>
</dbReference>
<dbReference type="InterPro" id="IPR000048">
    <property type="entry name" value="IQ_motif_EF-hand-BS"/>
</dbReference>
<evidence type="ECO:0000256" key="10">
    <source>
        <dbReference type="ARBA" id="ARBA00022840"/>
    </source>
</evidence>
<dbReference type="RefSeq" id="XP_012869586.1">
    <property type="nucleotide sequence ID" value="XM_013014132.1"/>
</dbReference>
<keyword evidence="11" id="KW-0112">Calmodulin-binding</keyword>
<dbReference type="Gene3D" id="2.30.30.40">
    <property type="entry name" value="SH3 Domains"/>
    <property type="match status" value="1"/>
</dbReference>
<dbReference type="GO" id="GO:0016020">
    <property type="term" value="C:membrane"/>
    <property type="evidence" value="ECO:0007669"/>
    <property type="project" value="UniProtKB-ARBA"/>
</dbReference>
<evidence type="ECO:0000256" key="16">
    <source>
        <dbReference type="ARBA" id="ARBA00023212"/>
    </source>
</evidence>
<evidence type="ECO:0000256" key="20">
    <source>
        <dbReference type="PROSITE-ProRule" id="PRU00192"/>
    </source>
</evidence>
<dbReference type="Pfam" id="PF21998">
    <property type="entry name" value="FERM_C1_MyoVII"/>
    <property type="match status" value="1"/>
</dbReference>
<dbReference type="InParanoid" id="A0A1S3EYT7"/>
<dbReference type="FunFam" id="1.20.120.720:FF:000008">
    <property type="entry name" value="Unconventional myosin-VIIa"/>
    <property type="match status" value="1"/>
</dbReference>
<dbReference type="Pfam" id="PF00612">
    <property type="entry name" value="IQ"/>
    <property type="match status" value="3"/>
</dbReference>
<dbReference type="SUPFAM" id="SSF54236">
    <property type="entry name" value="Ubiquitin-like"/>
    <property type="match status" value="2"/>
</dbReference>
<dbReference type="KEGG" id="dord:105984068"/>
<dbReference type="GO" id="GO:0005516">
    <property type="term" value="F:calmodulin binding"/>
    <property type="evidence" value="ECO:0007669"/>
    <property type="project" value="UniProtKB-KW"/>
</dbReference>
<dbReference type="GO" id="GO:0007040">
    <property type="term" value="P:lysosome organization"/>
    <property type="evidence" value="ECO:0007669"/>
    <property type="project" value="UniProtKB-ARBA"/>
</dbReference>
<dbReference type="SUPFAM" id="SSF52540">
    <property type="entry name" value="P-loop containing nucleoside triphosphate hydrolases"/>
    <property type="match status" value="1"/>
</dbReference>
<dbReference type="FunFam" id="3.10.20.90:FF:000036">
    <property type="entry name" value="Unconventional myosin-VIIa"/>
    <property type="match status" value="1"/>
</dbReference>
<keyword evidence="13 21" id="KW-0518">Myosin</keyword>
<dbReference type="PROSITE" id="PS51456">
    <property type="entry name" value="MYOSIN_MOTOR"/>
    <property type="match status" value="1"/>
</dbReference>
<feature type="domain" description="Myosin motor" evidence="26">
    <location>
        <begin position="39"/>
        <end position="715"/>
    </location>
</feature>
<dbReference type="CDD" id="cd22249">
    <property type="entry name" value="UDM1_RNF168_RNF169-like"/>
    <property type="match status" value="1"/>
</dbReference>
<dbReference type="InterPro" id="IPR036028">
    <property type="entry name" value="SH3-like_dom_sf"/>
</dbReference>
<keyword evidence="16" id="KW-0206">Cytoskeleton</keyword>
<dbReference type="GO" id="GO:0048666">
    <property type="term" value="P:neuron development"/>
    <property type="evidence" value="ECO:0007669"/>
    <property type="project" value="UniProtKB-ARBA"/>
</dbReference>
<organism evidence="27 28">
    <name type="scientific">Dipodomys ordii</name>
    <name type="common">Ord's kangaroo rat</name>
    <dbReference type="NCBI Taxonomy" id="10020"/>
    <lineage>
        <taxon>Eukaryota</taxon>
        <taxon>Metazoa</taxon>
        <taxon>Chordata</taxon>
        <taxon>Craniata</taxon>
        <taxon>Vertebrata</taxon>
        <taxon>Euteleostomi</taxon>
        <taxon>Mammalia</taxon>
        <taxon>Eutheria</taxon>
        <taxon>Euarchontoglires</taxon>
        <taxon>Glires</taxon>
        <taxon>Rodentia</taxon>
        <taxon>Castorimorpha</taxon>
        <taxon>Heteromyidae</taxon>
        <taxon>Dipodomyinae</taxon>
        <taxon>Dipodomys</taxon>
    </lineage>
</organism>
<dbReference type="GO" id="GO:0007601">
    <property type="term" value="P:visual perception"/>
    <property type="evidence" value="ECO:0007669"/>
    <property type="project" value="UniProtKB-ARBA"/>
</dbReference>
<evidence type="ECO:0000313" key="27">
    <source>
        <dbReference type="Proteomes" id="UP000081671"/>
    </source>
</evidence>
<dbReference type="Pfam" id="PF21989">
    <property type="entry name" value="RA_2"/>
    <property type="match status" value="2"/>
</dbReference>
<dbReference type="Proteomes" id="UP000081671">
    <property type="component" value="Unplaced"/>
</dbReference>
<evidence type="ECO:0000256" key="11">
    <source>
        <dbReference type="ARBA" id="ARBA00022860"/>
    </source>
</evidence>
<dbReference type="Gene3D" id="3.40.850.10">
    <property type="entry name" value="Kinesin motor domain"/>
    <property type="match status" value="1"/>
</dbReference>
<dbReference type="GO" id="GO:0090596">
    <property type="term" value="P:sensory organ morphogenesis"/>
    <property type="evidence" value="ECO:0007669"/>
    <property type="project" value="UniProtKB-ARBA"/>
</dbReference>
<keyword evidence="5" id="KW-0963">Cytoplasm</keyword>
<dbReference type="SUPFAM" id="SSF50044">
    <property type="entry name" value="SH3-domain"/>
    <property type="match status" value="1"/>
</dbReference>
<evidence type="ECO:0000256" key="22">
    <source>
        <dbReference type="SAM" id="Coils"/>
    </source>
</evidence>
<dbReference type="InterPro" id="IPR014352">
    <property type="entry name" value="FERM/acyl-CoA-bd_prot_sf"/>
</dbReference>
<dbReference type="Gene3D" id="1.20.5.190">
    <property type="match status" value="2"/>
</dbReference>
<dbReference type="CDD" id="cd13199">
    <property type="entry name" value="FERM_C2_MyoVII"/>
    <property type="match status" value="1"/>
</dbReference>
<keyword evidence="15 21" id="KW-0009">Actin-binding</keyword>
<dbReference type="GO" id="GO:0005938">
    <property type="term" value="C:cell cortex"/>
    <property type="evidence" value="ECO:0007669"/>
    <property type="project" value="UniProtKB-SubCell"/>
</dbReference>
<dbReference type="SMART" id="SM00295">
    <property type="entry name" value="B41"/>
    <property type="match status" value="2"/>
</dbReference>
<dbReference type="FunFam" id="3.40.850.10:FF:000007">
    <property type="entry name" value="Myosin VIIA"/>
    <property type="match status" value="1"/>
</dbReference>
<feature type="coiled-coil region" evidence="22">
    <location>
        <begin position="834"/>
        <end position="909"/>
    </location>
</feature>
<feature type="region of interest" description="Actin-binding" evidence="21">
    <location>
        <begin position="592"/>
        <end position="614"/>
    </location>
</feature>
<keyword evidence="14 21" id="KW-0505">Motor protein</keyword>
<dbReference type="GeneID" id="105984068"/>
<dbReference type="InterPro" id="IPR019748">
    <property type="entry name" value="FERM_central"/>
</dbReference>
<dbReference type="Gene3D" id="1.20.80.10">
    <property type="match status" value="2"/>
</dbReference>
<dbReference type="FunFam" id="3.10.20.90:FF:000051">
    <property type="entry name" value="Unconventional myosin-VIIa"/>
    <property type="match status" value="1"/>
</dbReference>
<evidence type="ECO:0000256" key="15">
    <source>
        <dbReference type="ARBA" id="ARBA00023203"/>
    </source>
</evidence>
<accession>A0A1S3EYT7</accession>
<proteinExistence type="inferred from homology"/>
<evidence type="ECO:0000256" key="18">
    <source>
        <dbReference type="ARBA" id="ARBA00063811"/>
    </source>
</evidence>
<keyword evidence="8" id="KW-1009">Hearing</keyword>
<dbReference type="InterPro" id="IPR035963">
    <property type="entry name" value="FERM_2"/>
</dbReference>
<dbReference type="InterPro" id="IPR001609">
    <property type="entry name" value="Myosin_head_motor_dom-like"/>
</dbReference>
<dbReference type="SMART" id="SM00326">
    <property type="entry name" value="SH3"/>
    <property type="match status" value="1"/>
</dbReference>
<comment type="subunit">
    <text evidence="18">Might homodimerize in a two headed molecule through the formation of a coiled-coil rod. Identified in a complex with USH1C and USH1G. Interacts with MYRIP. Interacts with RPE65. Interacts with CIB2. May interact with CALM. Interacts with WHRN. Interacts with PLEKHB1 (via PH domain). Interacts with PCDH15. Interacts with TWF2. Interacts with USH1G. Interacts with MYH9. Interacts (via MyTH4-FERM domains) with cytoplasmic regions of ADGRV1 and USH2A. Interacts with PDZD7 (via MyTH4-FERM domains). Interacts with CALML4.</text>
</comment>
<dbReference type="Gene3D" id="2.30.29.30">
    <property type="entry name" value="Pleckstrin-homology domain (PH domain)/Phosphotyrosine-binding domain (PTB)"/>
    <property type="match status" value="2"/>
</dbReference>
<evidence type="ECO:0000259" key="26">
    <source>
        <dbReference type="PROSITE" id="PS51456"/>
    </source>
</evidence>
<evidence type="ECO:0000256" key="19">
    <source>
        <dbReference type="ARBA" id="ARBA00072912"/>
    </source>
</evidence>
<dbReference type="InterPro" id="IPR000299">
    <property type="entry name" value="FERM_domain"/>
</dbReference>
<evidence type="ECO:0000259" key="24">
    <source>
        <dbReference type="PROSITE" id="PS50057"/>
    </source>
</evidence>
<evidence type="ECO:0000259" key="25">
    <source>
        <dbReference type="PROSITE" id="PS51016"/>
    </source>
</evidence>
<dbReference type="Pfam" id="PF24123">
    <property type="entry name" value="Myosin_VII_N"/>
    <property type="match status" value="1"/>
</dbReference>
<dbReference type="FunFam" id="1.25.40.530:FF:000004">
    <property type="entry name" value="Myosin VIIA"/>
    <property type="match status" value="1"/>
</dbReference>
<evidence type="ECO:0000256" key="6">
    <source>
        <dbReference type="ARBA" id="ARBA00022553"/>
    </source>
</evidence>
<keyword evidence="12" id="KW-0770">Synapse</keyword>
<comment type="subcellular location">
    <subcellularLocation>
        <location evidence="2">Cytoplasm</location>
        <location evidence="2">Cell cortex</location>
    </subcellularLocation>
    <subcellularLocation>
        <location evidence="1">Cytoplasm</location>
        <location evidence="1">Cytoskeleton</location>
    </subcellularLocation>
    <subcellularLocation>
        <location evidence="17">Synapse</location>
    </subcellularLocation>
</comment>
<dbReference type="SMART" id="SM00242">
    <property type="entry name" value="MYSc"/>
    <property type="match status" value="1"/>
</dbReference>
<dbReference type="InterPro" id="IPR019749">
    <property type="entry name" value="Band_41_domain"/>
</dbReference>
<evidence type="ECO:0000256" key="3">
    <source>
        <dbReference type="ARBA" id="ARBA00008314"/>
    </source>
</evidence>
<dbReference type="GO" id="GO:0003774">
    <property type="term" value="F:cytoskeletal motor activity"/>
    <property type="evidence" value="ECO:0007669"/>
    <property type="project" value="UniProtKB-UniRule"/>
</dbReference>
<dbReference type="SUPFAM" id="SSF47031">
    <property type="entry name" value="Second domain of FERM"/>
    <property type="match status" value="2"/>
</dbReference>
<dbReference type="InterPro" id="IPR029071">
    <property type="entry name" value="Ubiquitin-like_domsf"/>
</dbReference>
<dbReference type="FunFam" id="1.20.80.10:FF:000013">
    <property type="entry name" value="Unconventional myosin-VIIa"/>
    <property type="match status" value="1"/>
</dbReference>
<comment type="similarity">
    <text evidence="3 21">Belongs to the TRAFAC class myosin-kinesin ATPase superfamily. Myosin family.</text>
</comment>
<dbReference type="OrthoDB" id="10055605at2759"/>
<dbReference type="GO" id="GO:0097733">
    <property type="term" value="C:photoreceptor cell cilium"/>
    <property type="evidence" value="ECO:0007669"/>
    <property type="project" value="UniProtKB-ARBA"/>
</dbReference>
<evidence type="ECO:0000256" key="8">
    <source>
        <dbReference type="ARBA" id="ARBA00022740"/>
    </source>
</evidence>
<dbReference type="PANTHER" id="PTHR22692">
    <property type="entry name" value="MYOSIN VII, XV"/>
    <property type="match status" value="1"/>
</dbReference>
<evidence type="ECO:0000256" key="13">
    <source>
        <dbReference type="ARBA" id="ARBA00023123"/>
    </source>
</evidence>
<evidence type="ECO:0000256" key="1">
    <source>
        <dbReference type="ARBA" id="ARBA00004245"/>
    </source>
</evidence>
<feature type="domain" description="MyTH4" evidence="25">
    <location>
        <begin position="1683"/>
        <end position="1832"/>
    </location>
</feature>
<feature type="domain" description="SH3" evidence="23">
    <location>
        <begin position="1539"/>
        <end position="1608"/>
    </location>
</feature>
<dbReference type="FunFam" id="1.10.10.820:FF:000001">
    <property type="entry name" value="Myosin heavy chain"/>
    <property type="match status" value="1"/>
</dbReference>
<keyword evidence="6" id="KW-0597">Phosphoprotein</keyword>
<dbReference type="PANTHER" id="PTHR22692:SF34">
    <property type="entry name" value="MYOSIN VIIA"/>
    <property type="match status" value="1"/>
</dbReference>
<evidence type="ECO:0000259" key="23">
    <source>
        <dbReference type="PROSITE" id="PS50002"/>
    </source>
</evidence>
<dbReference type="GO" id="GO:0005902">
    <property type="term" value="C:microvillus"/>
    <property type="evidence" value="ECO:0007669"/>
    <property type="project" value="UniProtKB-ARBA"/>
</dbReference>
<keyword evidence="7" id="KW-0677">Repeat</keyword>
<dbReference type="InterPro" id="IPR027417">
    <property type="entry name" value="P-loop_NTPase"/>
</dbReference>
<evidence type="ECO:0000256" key="2">
    <source>
        <dbReference type="ARBA" id="ARBA00004544"/>
    </source>
</evidence>